<evidence type="ECO:0000313" key="1">
    <source>
        <dbReference type="EMBL" id="QOZ68585.1"/>
    </source>
</evidence>
<dbReference type="Proteomes" id="UP000594015">
    <property type="component" value="Chromosome"/>
</dbReference>
<protein>
    <submittedName>
        <fullName evidence="1">Uncharacterized protein</fullName>
    </submittedName>
</protein>
<accession>A0AAE7NQQ0</accession>
<organism evidence="1 2">
    <name type="scientific">Bradyrhizobium arachidis</name>
    <dbReference type="NCBI Taxonomy" id="858423"/>
    <lineage>
        <taxon>Bacteria</taxon>
        <taxon>Pseudomonadati</taxon>
        <taxon>Pseudomonadota</taxon>
        <taxon>Alphaproteobacteria</taxon>
        <taxon>Hyphomicrobiales</taxon>
        <taxon>Nitrobacteraceae</taxon>
        <taxon>Bradyrhizobium</taxon>
    </lineage>
</organism>
<dbReference type="AlphaFoldDB" id="A0AAE7NQQ0"/>
<sequence>MRDFAGRLRGGRPPFQIAHGPVHDNARMGMVPCDAMLRRPAALLMFQAKKQFRLGPLWSWKDSLYE</sequence>
<gene>
    <name evidence="1" type="ORF">WN72_21365</name>
</gene>
<name>A0AAE7NQQ0_9BRAD</name>
<dbReference type="EMBL" id="CP030050">
    <property type="protein sequence ID" value="QOZ68585.1"/>
    <property type="molecule type" value="Genomic_DNA"/>
</dbReference>
<dbReference type="KEGG" id="barh:WN72_21365"/>
<proteinExistence type="predicted"/>
<reference evidence="1 2" key="1">
    <citation type="submission" date="2018-06" db="EMBL/GenBank/DDBJ databases">
        <title>Comparative genomics of Bradyrhizobium nodulating Arachidis hypogaea.</title>
        <authorList>
            <person name="Li Y."/>
        </authorList>
    </citation>
    <scope>NUCLEOTIDE SEQUENCE [LARGE SCALE GENOMIC DNA]</scope>
    <source>
        <strain evidence="1 2">CCBAU 051107</strain>
    </source>
</reference>
<evidence type="ECO:0000313" key="2">
    <source>
        <dbReference type="Proteomes" id="UP000594015"/>
    </source>
</evidence>